<keyword evidence="3" id="KW-1185">Reference proteome</keyword>
<comment type="caution">
    <text evidence="2">The sequence shown here is derived from an EMBL/GenBank/DDBJ whole genome shotgun (WGS) entry which is preliminary data.</text>
</comment>
<reference evidence="2" key="1">
    <citation type="submission" date="2023-10" db="EMBL/GenBank/DDBJ databases">
        <title>Genome assembly of Pristionchus species.</title>
        <authorList>
            <person name="Yoshida K."/>
            <person name="Sommer R.J."/>
        </authorList>
    </citation>
    <scope>NUCLEOTIDE SEQUENCE</scope>
    <source>
        <strain evidence="2">RS0144</strain>
    </source>
</reference>
<name>A0AAV5U089_9BILA</name>
<feature type="domain" description="F-box" evidence="1">
    <location>
        <begin position="6"/>
        <end position="53"/>
    </location>
</feature>
<sequence length="385" mass="44677">MKNSAMMSFLDLPRKIQQRIIGNLDLNDRESFTLACRAFDVIEKTTDLAFHNIVFTHDPIREKIRFTVVNTYNKTLVFYTEDIENMMKFKHRRTISRIGRLIGAIEDMEGLNLLRSFWEGIRVGQLDLSISPQIFSTNEAFDLLPTLKECADSGEFHALGLYYNGGRDDMMDDLLGFIKQLPDTPLILEWTGWQNEVNWWNQIDLNIIEKLLLKHRQVTFNVLCPKISAKKHMQIFELIAVNYDITLKMSLDFAQISSFLGQLSIRVKMDLIDNGDAGRKMHLAYLTFKVVEDSIGEEAEIFIYHYYPNSFAYFCFFSDTGVQVKIQQKLSHSCASGPLFIVGFEKVPDCSTHWAWRNKANREEINLEVVHWKLETLTNGIRSLF</sequence>
<organism evidence="2 3">
    <name type="scientific">Pristionchus entomophagus</name>
    <dbReference type="NCBI Taxonomy" id="358040"/>
    <lineage>
        <taxon>Eukaryota</taxon>
        <taxon>Metazoa</taxon>
        <taxon>Ecdysozoa</taxon>
        <taxon>Nematoda</taxon>
        <taxon>Chromadorea</taxon>
        <taxon>Rhabditida</taxon>
        <taxon>Rhabditina</taxon>
        <taxon>Diplogasteromorpha</taxon>
        <taxon>Diplogasteroidea</taxon>
        <taxon>Neodiplogasteridae</taxon>
        <taxon>Pristionchus</taxon>
    </lineage>
</organism>
<accession>A0AAV5U089</accession>
<dbReference type="Proteomes" id="UP001432027">
    <property type="component" value="Unassembled WGS sequence"/>
</dbReference>
<dbReference type="EMBL" id="BTSX01000005">
    <property type="protein sequence ID" value="GMS99767.1"/>
    <property type="molecule type" value="Genomic_DNA"/>
</dbReference>
<gene>
    <name evidence="2" type="ORF">PENTCL1PPCAC_21942</name>
</gene>
<evidence type="ECO:0000259" key="1">
    <source>
        <dbReference type="PROSITE" id="PS50181"/>
    </source>
</evidence>
<proteinExistence type="predicted"/>
<protein>
    <recommendedName>
        <fullName evidence="1">F-box domain-containing protein</fullName>
    </recommendedName>
</protein>
<dbReference type="PROSITE" id="PS50181">
    <property type="entry name" value="FBOX"/>
    <property type="match status" value="1"/>
</dbReference>
<evidence type="ECO:0000313" key="2">
    <source>
        <dbReference type="EMBL" id="GMS99767.1"/>
    </source>
</evidence>
<dbReference type="InterPro" id="IPR001810">
    <property type="entry name" value="F-box_dom"/>
</dbReference>
<dbReference type="AlphaFoldDB" id="A0AAV5U089"/>
<evidence type="ECO:0000313" key="3">
    <source>
        <dbReference type="Proteomes" id="UP001432027"/>
    </source>
</evidence>